<accession>A0A1E7FAT7</accession>
<feature type="compositionally biased region" description="Low complexity" evidence="1">
    <location>
        <begin position="140"/>
        <end position="154"/>
    </location>
</feature>
<dbReference type="EMBL" id="KV784360">
    <property type="protein sequence ID" value="OEU14953.1"/>
    <property type="molecule type" value="Genomic_DNA"/>
</dbReference>
<keyword evidence="4" id="KW-1185">Reference proteome</keyword>
<feature type="compositionally biased region" description="Low complexity" evidence="1">
    <location>
        <begin position="87"/>
        <end position="107"/>
    </location>
</feature>
<proteinExistence type="predicted"/>
<feature type="transmembrane region" description="Helical" evidence="2">
    <location>
        <begin position="47"/>
        <end position="64"/>
    </location>
</feature>
<evidence type="ECO:0000256" key="1">
    <source>
        <dbReference type="SAM" id="MobiDB-lite"/>
    </source>
</evidence>
<dbReference type="InParanoid" id="A0A1E7FAT7"/>
<gene>
    <name evidence="3" type="ORF">FRACYDRAFT_269723</name>
</gene>
<feature type="region of interest" description="Disordered" evidence="1">
    <location>
        <begin position="1"/>
        <end position="21"/>
    </location>
</feature>
<dbReference type="AlphaFoldDB" id="A0A1E7FAT7"/>
<sequence>MTSSINKSMKNNSTINSDSDIVDDLEKGTTTLPLSSSSSSPMSLKRIIGVFVLLSLCGFAAILQQQEQGQGRHRSLASIGGDINNVNADGSSNNNNNNSNNLSSGNSACTRSNPDCTNSPISIPVPEPVPVPTPSPTTPSPTSSTAKSPTTKPTFGSGNSDCTRSGCRPTKRPTKRPTTAPRTRPPTKVPSTKSPTTVTATAFTPSPTDWYENSEWSTFWYGWN</sequence>
<keyword evidence="2" id="KW-1133">Transmembrane helix</keyword>
<feature type="compositionally biased region" description="Polar residues" evidence="1">
    <location>
        <begin position="1"/>
        <end position="19"/>
    </location>
</feature>
<dbReference type="KEGG" id="fcy:FRACYDRAFT_269723"/>
<keyword evidence="2" id="KW-0472">Membrane</keyword>
<evidence type="ECO:0000313" key="4">
    <source>
        <dbReference type="Proteomes" id="UP000095751"/>
    </source>
</evidence>
<evidence type="ECO:0000313" key="3">
    <source>
        <dbReference type="EMBL" id="OEU14953.1"/>
    </source>
</evidence>
<evidence type="ECO:0000256" key="2">
    <source>
        <dbReference type="SAM" id="Phobius"/>
    </source>
</evidence>
<reference evidence="3 4" key="1">
    <citation type="submission" date="2016-09" db="EMBL/GenBank/DDBJ databases">
        <title>Extensive genetic diversity and differential bi-allelic expression allows diatom success in the polar Southern Ocean.</title>
        <authorList>
            <consortium name="DOE Joint Genome Institute"/>
            <person name="Mock T."/>
            <person name="Otillar R.P."/>
            <person name="Strauss J."/>
            <person name="Dupont C."/>
            <person name="Frickenhaus S."/>
            <person name="Maumus F."/>
            <person name="Mcmullan M."/>
            <person name="Sanges R."/>
            <person name="Schmutz J."/>
            <person name="Toseland A."/>
            <person name="Valas R."/>
            <person name="Veluchamy A."/>
            <person name="Ward B.J."/>
            <person name="Allen A."/>
            <person name="Barry K."/>
            <person name="Falciatore A."/>
            <person name="Ferrante M."/>
            <person name="Fortunato A.E."/>
            <person name="Gloeckner G."/>
            <person name="Gruber A."/>
            <person name="Hipkin R."/>
            <person name="Janech M."/>
            <person name="Kroth P."/>
            <person name="Leese F."/>
            <person name="Lindquist E."/>
            <person name="Lyon B.R."/>
            <person name="Martin J."/>
            <person name="Mayer C."/>
            <person name="Parker M."/>
            <person name="Quesneville H."/>
            <person name="Raymond J."/>
            <person name="Uhlig C."/>
            <person name="Valentin K.U."/>
            <person name="Worden A.Z."/>
            <person name="Armbrust E.V."/>
            <person name="Bowler C."/>
            <person name="Green B."/>
            <person name="Moulton V."/>
            <person name="Van Oosterhout C."/>
            <person name="Grigoriev I."/>
        </authorList>
    </citation>
    <scope>NUCLEOTIDE SEQUENCE [LARGE SCALE GENOMIC DNA]</scope>
    <source>
        <strain evidence="3 4">CCMP1102</strain>
    </source>
</reference>
<feature type="compositionally biased region" description="Low complexity" evidence="1">
    <location>
        <begin position="189"/>
        <end position="208"/>
    </location>
</feature>
<keyword evidence="2" id="KW-0812">Transmembrane</keyword>
<feature type="region of interest" description="Disordered" evidence="1">
    <location>
        <begin position="87"/>
        <end position="208"/>
    </location>
</feature>
<organism evidence="3 4">
    <name type="scientific">Fragilariopsis cylindrus CCMP1102</name>
    <dbReference type="NCBI Taxonomy" id="635003"/>
    <lineage>
        <taxon>Eukaryota</taxon>
        <taxon>Sar</taxon>
        <taxon>Stramenopiles</taxon>
        <taxon>Ochrophyta</taxon>
        <taxon>Bacillariophyta</taxon>
        <taxon>Bacillariophyceae</taxon>
        <taxon>Bacillariophycidae</taxon>
        <taxon>Bacillariales</taxon>
        <taxon>Bacillariaceae</taxon>
        <taxon>Fragilariopsis</taxon>
    </lineage>
</organism>
<feature type="compositionally biased region" description="Pro residues" evidence="1">
    <location>
        <begin position="123"/>
        <end position="139"/>
    </location>
</feature>
<feature type="compositionally biased region" description="Polar residues" evidence="1">
    <location>
        <begin position="108"/>
        <end position="118"/>
    </location>
</feature>
<protein>
    <submittedName>
        <fullName evidence="3">Uncharacterized protein</fullName>
    </submittedName>
</protein>
<dbReference type="Proteomes" id="UP000095751">
    <property type="component" value="Unassembled WGS sequence"/>
</dbReference>
<name>A0A1E7FAT7_9STRA</name>